<dbReference type="RefSeq" id="WP_349229671.1">
    <property type="nucleotide sequence ID" value="NZ_JBBMFJ010000020.1"/>
</dbReference>
<organism evidence="5 6">
    <name type="scientific">Ventrimonas faecis</name>
    <dbReference type="NCBI Taxonomy" id="3133170"/>
    <lineage>
        <taxon>Bacteria</taxon>
        <taxon>Bacillati</taxon>
        <taxon>Bacillota</taxon>
        <taxon>Clostridia</taxon>
        <taxon>Lachnospirales</taxon>
        <taxon>Lachnospiraceae</taxon>
        <taxon>Ventrimonas</taxon>
    </lineage>
</organism>
<feature type="domain" description="Mandelate racemase/muconate lactonizing enzyme N-terminal" evidence="3">
    <location>
        <begin position="19"/>
        <end position="110"/>
    </location>
</feature>
<dbReference type="EMBL" id="JBBMFJ010000020">
    <property type="protein sequence ID" value="MEQ2563544.1"/>
    <property type="molecule type" value="Genomic_DNA"/>
</dbReference>
<name>A0ABV1HMI4_9FIRM</name>
<evidence type="ECO:0000256" key="2">
    <source>
        <dbReference type="ARBA" id="ARBA00023239"/>
    </source>
</evidence>
<accession>A0ABV1HMI4</accession>
<comment type="caution">
    <text evidence="5">The sequence shown here is derived from an EMBL/GenBank/DDBJ whole genome shotgun (WGS) entry which is preliminary data.</text>
</comment>
<dbReference type="InterPro" id="IPR034593">
    <property type="entry name" value="DgoD-like"/>
</dbReference>
<dbReference type="SUPFAM" id="SSF51604">
    <property type="entry name" value="Enolase C-terminal domain-like"/>
    <property type="match status" value="1"/>
</dbReference>
<dbReference type="Gene3D" id="3.30.390.10">
    <property type="entry name" value="Enolase-like, N-terminal domain"/>
    <property type="match status" value="1"/>
</dbReference>
<dbReference type="Pfam" id="PF13378">
    <property type="entry name" value="MR_MLE_C"/>
    <property type="match status" value="1"/>
</dbReference>
<dbReference type="Gene3D" id="3.20.20.120">
    <property type="entry name" value="Enolase-like C-terminal domain"/>
    <property type="match status" value="1"/>
</dbReference>
<keyword evidence="1" id="KW-0479">Metal-binding</keyword>
<evidence type="ECO:0000313" key="5">
    <source>
        <dbReference type="EMBL" id="MEQ2563544.1"/>
    </source>
</evidence>
<feature type="domain" description="Enolase C-terminal" evidence="4">
    <location>
        <begin position="166"/>
        <end position="253"/>
    </location>
</feature>
<dbReference type="Proteomes" id="UP001437460">
    <property type="component" value="Unassembled WGS sequence"/>
</dbReference>
<proteinExistence type="predicted"/>
<dbReference type="PANTHER" id="PTHR48080:SF2">
    <property type="entry name" value="D-GALACTONATE DEHYDRATASE"/>
    <property type="match status" value="1"/>
</dbReference>
<dbReference type="Pfam" id="PF02746">
    <property type="entry name" value="MR_MLE_N"/>
    <property type="match status" value="1"/>
</dbReference>
<sequence length="254" mass="28235">MSIITNVRTIRLEQFPNSIWVEIETDENLTGLGEAWRGTAAIETIIHHDICPWLIGQDSRNIELISRTLLTPYVGFHSASAEVRAASAIDIALWDLAGKRHGIPVYEALGGASRASIQVYNTCSGYSFNASSSAYNSGTSRRMITDKDEMRGPYDDQIAFNRNAGALAKSLLSEGYKIMKIWPFDPFAAKTQGNWISAEDLEAGLKPFQQIRDAVGNQMEIMCELHSLWSAPAALRICKTLEPYDIFWAEDPLC</sequence>
<evidence type="ECO:0000259" key="4">
    <source>
        <dbReference type="Pfam" id="PF13378"/>
    </source>
</evidence>
<evidence type="ECO:0000256" key="1">
    <source>
        <dbReference type="ARBA" id="ARBA00022723"/>
    </source>
</evidence>
<protein>
    <submittedName>
        <fullName evidence="5">Enolase C-terminal domain-like protein</fullName>
    </submittedName>
</protein>
<dbReference type="InterPro" id="IPR036849">
    <property type="entry name" value="Enolase-like_C_sf"/>
</dbReference>
<reference evidence="5 6" key="1">
    <citation type="submission" date="2024-03" db="EMBL/GenBank/DDBJ databases">
        <title>Human intestinal bacterial collection.</title>
        <authorList>
            <person name="Pauvert C."/>
            <person name="Hitch T.C.A."/>
            <person name="Clavel T."/>
        </authorList>
    </citation>
    <scope>NUCLEOTIDE SEQUENCE [LARGE SCALE GENOMIC DNA]</scope>
    <source>
        <strain evidence="5 6">CLA-AP-H27</strain>
    </source>
</reference>
<evidence type="ECO:0000313" key="6">
    <source>
        <dbReference type="Proteomes" id="UP001437460"/>
    </source>
</evidence>
<dbReference type="InterPro" id="IPR013341">
    <property type="entry name" value="Mandelate_racemase_N_dom"/>
</dbReference>
<evidence type="ECO:0000259" key="3">
    <source>
        <dbReference type="Pfam" id="PF02746"/>
    </source>
</evidence>
<dbReference type="InterPro" id="IPR029017">
    <property type="entry name" value="Enolase-like_N"/>
</dbReference>
<dbReference type="SUPFAM" id="SSF54826">
    <property type="entry name" value="Enolase N-terminal domain-like"/>
    <property type="match status" value="1"/>
</dbReference>
<dbReference type="PANTHER" id="PTHR48080">
    <property type="entry name" value="D-GALACTONATE DEHYDRATASE-RELATED"/>
    <property type="match status" value="1"/>
</dbReference>
<keyword evidence="6" id="KW-1185">Reference proteome</keyword>
<dbReference type="InterPro" id="IPR029065">
    <property type="entry name" value="Enolase_C-like"/>
</dbReference>
<keyword evidence="2" id="KW-0456">Lyase</keyword>
<gene>
    <name evidence="5" type="ORF">WMO41_10310</name>
</gene>